<dbReference type="AlphaFoldDB" id="A0A5N6UFH1"/>
<evidence type="ECO:0000313" key="11">
    <source>
        <dbReference type="EMBL" id="KAE8157213.1"/>
    </source>
</evidence>
<feature type="transmembrane region" description="Helical" evidence="9">
    <location>
        <begin position="195"/>
        <end position="215"/>
    </location>
</feature>
<protein>
    <submittedName>
        <fullName evidence="11">Steroid alpha reductase family protein</fullName>
    </submittedName>
</protein>
<dbReference type="PANTHER" id="PTHR10556:SF28">
    <property type="entry name" value="VERY-LONG-CHAIN ENOYL-COA REDUCTASE"/>
    <property type="match status" value="1"/>
</dbReference>
<keyword evidence="7" id="KW-0443">Lipid metabolism</keyword>
<keyword evidence="4 9" id="KW-0812">Transmembrane</keyword>
<organism evidence="11 12">
    <name type="scientific">Aspergillus tamarii</name>
    <dbReference type="NCBI Taxonomy" id="41984"/>
    <lineage>
        <taxon>Eukaryota</taxon>
        <taxon>Fungi</taxon>
        <taxon>Dikarya</taxon>
        <taxon>Ascomycota</taxon>
        <taxon>Pezizomycotina</taxon>
        <taxon>Eurotiomycetes</taxon>
        <taxon>Eurotiomycetidae</taxon>
        <taxon>Eurotiales</taxon>
        <taxon>Aspergillaceae</taxon>
        <taxon>Aspergillus</taxon>
        <taxon>Aspergillus subgen. Circumdati</taxon>
    </lineage>
</organism>
<feature type="transmembrane region" description="Helical" evidence="9">
    <location>
        <begin position="236"/>
        <end position="258"/>
    </location>
</feature>
<evidence type="ECO:0000256" key="1">
    <source>
        <dbReference type="ARBA" id="ARBA00004141"/>
    </source>
</evidence>
<evidence type="ECO:0000313" key="12">
    <source>
        <dbReference type="Proteomes" id="UP000326950"/>
    </source>
</evidence>
<evidence type="ECO:0000256" key="7">
    <source>
        <dbReference type="ARBA" id="ARBA00023098"/>
    </source>
</evidence>
<evidence type="ECO:0000256" key="3">
    <source>
        <dbReference type="ARBA" id="ARBA00022516"/>
    </source>
</evidence>
<feature type="transmembrane region" description="Helical" evidence="9">
    <location>
        <begin position="264"/>
        <end position="283"/>
    </location>
</feature>
<dbReference type="InterPro" id="IPR039357">
    <property type="entry name" value="SRD5A/TECR"/>
</dbReference>
<evidence type="ECO:0000256" key="2">
    <source>
        <dbReference type="ARBA" id="ARBA00007742"/>
    </source>
</evidence>
<dbReference type="Gene3D" id="1.20.120.1630">
    <property type="match status" value="1"/>
</dbReference>
<evidence type="ECO:0000256" key="5">
    <source>
        <dbReference type="ARBA" id="ARBA00022989"/>
    </source>
</evidence>
<dbReference type="GO" id="GO:0016627">
    <property type="term" value="F:oxidoreductase activity, acting on the CH-CH group of donors"/>
    <property type="evidence" value="ECO:0007669"/>
    <property type="project" value="InterPro"/>
</dbReference>
<dbReference type="GO" id="GO:0042761">
    <property type="term" value="P:very long-chain fatty acid biosynthetic process"/>
    <property type="evidence" value="ECO:0007669"/>
    <property type="project" value="TreeGrafter"/>
</dbReference>
<dbReference type="PANTHER" id="PTHR10556">
    <property type="entry name" value="3-OXO-5-ALPHA-STEROID 4-DEHYDROGENASE"/>
    <property type="match status" value="1"/>
</dbReference>
<feature type="domain" description="3-oxo-5-alpha-steroid 4-dehydrogenase C-terminal" evidence="10">
    <location>
        <begin position="159"/>
        <end position="309"/>
    </location>
</feature>
<dbReference type="EMBL" id="ML738731">
    <property type="protein sequence ID" value="KAE8157213.1"/>
    <property type="molecule type" value="Genomic_DNA"/>
</dbReference>
<evidence type="ECO:0000256" key="8">
    <source>
        <dbReference type="ARBA" id="ARBA00023136"/>
    </source>
</evidence>
<dbReference type="InterPro" id="IPR001104">
    <property type="entry name" value="3-oxo-5_a-steroid_4-DH_C"/>
</dbReference>
<dbReference type="Pfam" id="PF02544">
    <property type="entry name" value="Steroid_dh"/>
    <property type="match status" value="1"/>
</dbReference>
<evidence type="ECO:0000256" key="9">
    <source>
        <dbReference type="SAM" id="Phobius"/>
    </source>
</evidence>
<evidence type="ECO:0000259" key="10">
    <source>
        <dbReference type="Pfam" id="PF02544"/>
    </source>
</evidence>
<dbReference type="OrthoDB" id="540503at2759"/>
<keyword evidence="12" id="KW-1185">Reference proteome</keyword>
<dbReference type="PROSITE" id="PS50244">
    <property type="entry name" value="S5A_REDUCTASE"/>
    <property type="match status" value="1"/>
</dbReference>
<keyword evidence="8 9" id="KW-0472">Membrane</keyword>
<evidence type="ECO:0000256" key="6">
    <source>
        <dbReference type="ARBA" id="ARBA00023002"/>
    </source>
</evidence>
<comment type="similarity">
    <text evidence="2">Belongs to the steroid 5-alpha reductase family.</text>
</comment>
<comment type="subcellular location">
    <subcellularLocation>
        <location evidence="1">Membrane</location>
        <topology evidence="1">Multi-pass membrane protein</topology>
    </subcellularLocation>
</comment>
<gene>
    <name evidence="11" type="ORF">BDV40DRAFT_292884</name>
</gene>
<keyword evidence="5 9" id="KW-1133">Transmembrane helix</keyword>
<name>A0A5N6UFH1_ASPTM</name>
<sequence length="310" mass="35195">MTPARITVVIQPRGGSIKSLPHQVRIGRHASTEELYDALAQASGLSIYRLRITKESDCTLVPNSNESTIEEAGIKDMDVVTVKDLGPQISWRAVYIAEYLGPIFIPWLFMFPLRSYLCSNYDTDTKPSSLQLLLCALLTVHFVKREYESIFVHQFSNATMPARKIVQNSGYYCVMTCNMAYWYVQPDAAAATEVINPWLLFAGLSLFAFGELANLNTHLVLRDLRRPGTTERGVPLGFGFGVVTCPNYFFEIIAWMGIYLVSGLSWSILIFIIIGSVQMAIWAKKKERRYRQEFGDRYKFKRFVMLPGIV</sequence>
<feature type="transmembrane region" description="Helical" evidence="9">
    <location>
        <begin position="93"/>
        <end position="113"/>
    </location>
</feature>
<evidence type="ECO:0000256" key="4">
    <source>
        <dbReference type="ARBA" id="ARBA00022692"/>
    </source>
</evidence>
<proteinExistence type="inferred from homology"/>
<dbReference type="Proteomes" id="UP000326950">
    <property type="component" value="Unassembled WGS sequence"/>
</dbReference>
<keyword evidence="3" id="KW-0444">Lipid biosynthesis</keyword>
<accession>A0A5N6UFH1</accession>
<keyword evidence="6" id="KW-0560">Oxidoreductase</keyword>
<reference evidence="11 12" key="1">
    <citation type="submission" date="2019-04" db="EMBL/GenBank/DDBJ databases">
        <title>Friends and foes A comparative genomics study of 23 Aspergillus species from section Flavi.</title>
        <authorList>
            <consortium name="DOE Joint Genome Institute"/>
            <person name="Kjaerbolling I."/>
            <person name="Vesth T."/>
            <person name="Frisvad J.C."/>
            <person name="Nybo J.L."/>
            <person name="Theobald S."/>
            <person name="Kildgaard S."/>
            <person name="Isbrandt T."/>
            <person name="Kuo A."/>
            <person name="Sato A."/>
            <person name="Lyhne E.K."/>
            <person name="Kogle M.E."/>
            <person name="Wiebenga A."/>
            <person name="Kun R.S."/>
            <person name="Lubbers R.J."/>
            <person name="Makela M.R."/>
            <person name="Barry K."/>
            <person name="Chovatia M."/>
            <person name="Clum A."/>
            <person name="Daum C."/>
            <person name="Haridas S."/>
            <person name="He G."/>
            <person name="LaButti K."/>
            <person name="Lipzen A."/>
            <person name="Mondo S."/>
            <person name="Riley R."/>
            <person name="Salamov A."/>
            <person name="Simmons B.A."/>
            <person name="Magnuson J.K."/>
            <person name="Henrissat B."/>
            <person name="Mortensen U.H."/>
            <person name="Larsen T.O."/>
            <person name="Devries R.P."/>
            <person name="Grigoriev I.V."/>
            <person name="Machida M."/>
            <person name="Baker S.E."/>
            <person name="Andersen M.R."/>
        </authorList>
    </citation>
    <scope>NUCLEOTIDE SEQUENCE [LARGE SCALE GENOMIC DNA]</scope>
    <source>
        <strain evidence="11 12">CBS 117626</strain>
    </source>
</reference>
<dbReference type="GO" id="GO:0016020">
    <property type="term" value="C:membrane"/>
    <property type="evidence" value="ECO:0007669"/>
    <property type="project" value="UniProtKB-SubCell"/>
</dbReference>